<comment type="caution">
    <text evidence="1">The sequence shown here is derived from an EMBL/GenBank/DDBJ whole genome shotgun (WGS) entry which is preliminary data.</text>
</comment>
<dbReference type="EMBL" id="JAKOGI010001156">
    <property type="protein sequence ID" value="KAJ8427316.1"/>
    <property type="molecule type" value="Genomic_DNA"/>
</dbReference>
<gene>
    <name evidence="1" type="ORF">Cgig2_030581</name>
</gene>
<keyword evidence="2" id="KW-1185">Reference proteome</keyword>
<evidence type="ECO:0000313" key="2">
    <source>
        <dbReference type="Proteomes" id="UP001153076"/>
    </source>
</evidence>
<dbReference type="OrthoDB" id="1723198at2759"/>
<accession>A0A9Q1GUS5</accession>
<dbReference type="PANTHER" id="PTHR47076:SF1">
    <property type="entry name" value="NHL DOMAIN PROTEIN"/>
    <property type="match status" value="1"/>
</dbReference>
<name>A0A9Q1GUS5_9CARY</name>
<dbReference type="PANTHER" id="PTHR47076">
    <property type="entry name" value="NHL DOMAIN PROTEIN"/>
    <property type="match status" value="1"/>
</dbReference>
<organism evidence="1 2">
    <name type="scientific">Carnegiea gigantea</name>
    <dbReference type="NCBI Taxonomy" id="171969"/>
    <lineage>
        <taxon>Eukaryota</taxon>
        <taxon>Viridiplantae</taxon>
        <taxon>Streptophyta</taxon>
        <taxon>Embryophyta</taxon>
        <taxon>Tracheophyta</taxon>
        <taxon>Spermatophyta</taxon>
        <taxon>Magnoliopsida</taxon>
        <taxon>eudicotyledons</taxon>
        <taxon>Gunneridae</taxon>
        <taxon>Pentapetalae</taxon>
        <taxon>Caryophyllales</taxon>
        <taxon>Cactineae</taxon>
        <taxon>Cactaceae</taxon>
        <taxon>Cactoideae</taxon>
        <taxon>Echinocereeae</taxon>
        <taxon>Carnegiea</taxon>
    </lineage>
</organism>
<evidence type="ECO:0000313" key="1">
    <source>
        <dbReference type="EMBL" id="KAJ8427316.1"/>
    </source>
</evidence>
<dbReference type="Proteomes" id="UP001153076">
    <property type="component" value="Unassembled WGS sequence"/>
</dbReference>
<sequence length="215" mass="24557">MGSEERDFSTQVTIEEDHDSYSPTANYPNHHHHHHHRCCFNFNFPCFGSSPSSAAARLTSAAPSSSSFWDRLRTADSADRWWAKPIRAFKKIREWSEIVAGPKWKTFIRRFNRNNHHRHRNHVAAGKFQYDPLSYALNFDEGPTQIEEEYDHFPDFSSRFAAIPTSAKSSMDLGKGAPAGWLTCAESDSYSGAGQGRNDPSHYPPSWLIIKRINE</sequence>
<reference evidence="1" key="1">
    <citation type="submission" date="2022-04" db="EMBL/GenBank/DDBJ databases">
        <title>Carnegiea gigantea Genome sequencing and assembly v2.</title>
        <authorList>
            <person name="Copetti D."/>
            <person name="Sanderson M.J."/>
            <person name="Burquez A."/>
            <person name="Wojciechowski M.F."/>
        </authorList>
    </citation>
    <scope>NUCLEOTIDE SEQUENCE</scope>
    <source>
        <strain evidence="1">SGP5-SGP5p</strain>
        <tissue evidence="1">Aerial part</tissue>
    </source>
</reference>
<dbReference type="AlphaFoldDB" id="A0A9Q1GUS5"/>
<proteinExistence type="predicted"/>
<protein>
    <submittedName>
        <fullName evidence="1">Uncharacterized protein</fullName>
    </submittedName>
</protein>